<evidence type="ECO:0000259" key="10">
    <source>
        <dbReference type="PROSITE" id="PS50089"/>
    </source>
</evidence>
<dbReference type="GO" id="GO:0032153">
    <property type="term" value="C:cell division site"/>
    <property type="evidence" value="ECO:0007669"/>
    <property type="project" value="TreeGrafter"/>
</dbReference>
<dbReference type="SMART" id="SM00184">
    <property type="entry name" value="RING"/>
    <property type="match status" value="1"/>
</dbReference>
<evidence type="ECO:0000259" key="9">
    <source>
        <dbReference type="PROSITE" id="PS50006"/>
    </source>
</evidence>
<dbReference type="GO" id="GO:0000151">
    <property type="term" value="C:ubiquitin ligase complex"/>
    <property type="evidence" value="ECO:0007669"/>
    <property type="project" value="TreeGrafter"/>
</dbReference>
<proteinExistence type="predicted"/>
<accession>A0A077WKG1</accession>
<dbReference type="PROSITE" id="PS50006">
    <property type="entry name" value="FHA_DOMAIN"/>
    <property type="match status" value="1"/>
</dbReference>
<dbReference type="GO" id="GO:0006511">
    <property type="term" value="P:ubiquitin-dependent protein catabolic process"/>
    <property type="evidence" value="ECO:0007669"/>
    <property type="project" value="TreeGrafter"/>
</dbReference>
<keyword evidence="8" id="KW-0472">Membrane</keyword>
<dbReference type="GO" id="GO:0005829">
    <property type="term" value="C:cytosol"/>
    <property type="evidence" value="ECO:0007669"/>
    <property type="project" value="TreeGrafter"/>
</dbReference>
<dbReference type="InterPro" id="IPR001841">
    <property type="entry name" value="Znf_RING"/>
</dbReference>
<feature type="region of interest" description="Disordered" evidence="7">
    <location>
        <begin position="65"/>
        <end position="94"/>
    </location>
</feature>
<evidence type="ECO:0000256" key="1">
    <source>
        <dbReference type="ARBA" id="ARBA00022679"/>
    </source>
</evidence>
<evidence type="ECO:0000256" key="8">
    <source>
        <dbReference type="SAM" id="Phobius"/>
    </source>
</evidence>
<dbReference type="GO" id="GO:0008270">
    <property type="term" value="F:zinc ion binding"/>
    <property type="evidence" value="ECO:0007669"/>
    <property type="project" value="UniProtKB-KW"/>
</dbReference>
<evidence type="ECO:0000256" key="7">
    <source>
        <dbReference type="SAM" id="MobiDB-lite"/>
    </source>
</evidence>
<feature type="domain" description="RING-type" evidence="10">
    <location>
        <begin position="301"/>
        <end position="344"/>
    </location>
</feature>
<dbReference type="AlphaFoldDB" id="A0A077WKG1"/>
<evidence type="ECO:0000256" key="3">
    <source>
        <dbReference type="ARBA" id="ARBA00022771"/>
    </source>
</evidence>
<dbReference type="Gene3D" id="3.30.40.10">
    <property type="entry name" value="Zinc/RING finger domain, C3HC4 (zinc finger)"/>
    <property type="match status" value="1"/>
</dbReference>
<dbReference type="SUPFAM" id="SSF57850">
    <property type="entry name" value="RING/U-box"/>
    <property type="match status" value="1"/>
</dbReference>
<keyword evidence="8" id="KW-1133">Transmembrane helix</keyword>
<dbReference type="SMART" id="SM00240">
    <property type="entry name" value="FHA"/>
    <property type="match status" value="1"/>
</dbReference>
<keyword evidence="1" id="KW-0808">Transferase</keyword>
<evidence type="ECO:0000256" key="2">
    <source>
        <dbReference type="ARBA" id="ARBA00022723"/>
    </source>
</evidence>
<protein>
    <recommendedName>
        <fullName evidence="12">FHA domain-containing protein</fullName>
    </recommendedName>
</protein>
<evidence type="ECO:0008006" key="12">
    <source>
        <dbReference type="Google" id="ProtNLM"/>
    </source>
</evidence>
<evidence type="ECO:0000256" key="6">
    <source>
        <dbReference type="PROSITE-ProRule" id="PRU00175"/>
    </source>
</evidence>
<dbReference type="PROSITE" id="PS50089">
    <property type="entry name" value="ZF_RING_2"/>
    <property type="match status" value="1"/>
</dbReference>
<dbReference type="InterPro" id="IPR008984">
    <property type="entry name" value="SMAD_FHA_dom_sf"/>
</dbReference>
<sequence>MGMQVVFEYYKRRDNWCSPLGYTLFLFFFTTQMLVGVALAIRQPAHRWQSLSNSLRTLHEGFSSLQHTSSSPVDDTSSSDNDDHSNIQESAEDDNISLHEDDVHRIRMVPCIDPTRNGSGGSHIDVIERELTSGTSLELGRFTDQLYIPHRISFRTKVVSRKHAVLWVQRGKFFIRDTKSSSGTFVNNVRLSAPYKESKAQELHDGDILQLGADYRGGTQDSFRCIKLRVELDRKSTHEIDWFSYQSFQSLQYLTSHTPTSTMLGGTEFGSSSASSASYVMEDEDKEQQQDLSSELLIKDCCICLYAVAPLQALFVAPCQHTFHYKCIRPLLNHYPGFQCPCCRNYSDLESPVTIEKSEVLEMLDKLRNSNSSSNALDICTS</sequence>
<evidence type="ECO:0000256" key="5">
    <source>
        <dbReference type="ARBA" id="ARBA00022833"/>
    </source>
</evidence>
<dbReference type="Pfam" id="PF17123">
    <property type="entry name" value="zf-RING_11"/>
    <property type="match status" value="1"/>
</dbReference>
<evidence type="ECO:0000313" key="11">
    <source>
        <dbReference type="EMBL" id="CDS07875.1"/>
    </source>
</evidence>
<feature type="domain" description="FHA" evidence="9">
    <location>
        <begin position="137"/>
        <end position="191"/>
    </location>
</feature>
<keyword evidence="4" id="KW-0833">Ubl conjugation pathway</keyword>
<feature type="compositionally biased region" description="Low complexity" evidence="7">
    <location>
        <begin position="69"/>
        <end position="79"/>
    </location>
</feature>
<dbReference type="InterPro" id="IPR013083">
    <property type="entry name" value="Znf_RING/FYVE/PHD"/>
</dbReference>
<keyword evidence="5" id="KW-0862">Zinc</keyword>
<keyword evidence="8" id="KW-0812">Transmembrane</keyword>
<dbReference type="Pfam" id="PF00498">
    <property type="entry name" value="FHA"/>
    <property type="match status" value="1"/>
</dbReference>
<feature type="transmembrane region" description="Helical" evidence="8">
    <location>
        <begin position="20"/>
        <end position="41"/>
    </location>
</feature>
<dbReference type="EMBL" id="LK023324">
    <property type="protein sequence ID" value="CDS07875.1"/>
    <property type="molecule type" value="Genomic_DNA"/>
</dbReference>
<keyword evidence="2" id="KW-0479">Metal-binding</keyword>
<dbReference type="Gene3D" id="2.60.200.20">
    <property type="match status" value="1"/>
</dbReference>
<keyword evidence="3 6" id="KW-0863">Zinc-finger</keyword>
<gene>
    <name evidence="11" type="ORF">LRAMOSA01824</name>
</gene>
<name>A0A077WKG1_9FUNG</name>
<dbReference type="PANTHER" id="PTHR15067:SF7">
    <property type="entry name" value="E3 UBIQUITIN-PROTEIN LIGASE DMA1-RELATED"/>
    <property type="match status" value="1"/>
</dbReference>
<evidence type="ECO:0000256" key="4">
    <source>
        <dbReference type="ARBA" id="ARBA00022786"/>
    </source>
</evidence>
<reference evidence="11" key="1">
    <citation type="journal article" date="2014" name="Genome Announc.">
        <title>De novo whole-genome sequence and genome annotation of Lichtheimia ramosa.</title>
        <authorList>
            <person name="Linde J."/>
            <person name="Schwartze V."/>
            <person name="Binder U."/>
            <person name="Lass-Florl C."/>
            <person name="Voigt K."/>
            <person name="Horn F."/>
        </authorList>
    </citation>
    <scope>NUCLEOTIDE SEQUENCE</scope>
    <source>
        <strain evidence="11">JMRC FSU:6197</strain>
    </source>
</reference>
<dbReference type="GO" id="GO:0016567">
    <property type="term" value="P:protein ubiquitination"/>
    <property type="evidence" value="ECO:0007669"/>
    <property type="project" value="TreeGrafter"/>
</dbReference>
<dbReference type="OrthoDB" id="687730at2759"/>
<dbReference type="SUPFAM" id="SSF49879">
    <property type="entry name" value="SMAD/FHA domain"/>
    <property type="match status" value="1"/>
</dbReference>
<dbReference type="GO" id="GO:0061630">
    <property type="term" value="F:ubiquitin protein ligase activity"/>
    <property type="evidence" value="ECO:0007669"/>
    <property type="project" value="TreeGrafter"/>
</dbReference>
<dbReference type="InterPro" id="IPR000253">
    <property type="entry name" value="FHA_dom"/>
</dbReference>
<organism evidence="11">
    <name type="scientific">Lichtheimia ramosa</name>
    <dbReference type="NCBI Taxonomy" id="688394"/>
    <lineage>
        <taxon>Eukaryota</taxon>
        <taxon>Fungi</taxon>
        <taxon>Fungi incertae sedis</taxon>
        <taxon>Mucoromycota</taxon>
        <taxon>Mucoromycotina</taxon>
        <taxon>Mucoromycetes</taxon>
        <taxon>Mucorales</taxon>
        <taxon>Lichtheimiaceae</taxon>
        <taxon>Lichtheimia</taxon>
    </lineage>
</organism>
<dbReference type="PANTHER" id="PTHR15067">
    <property type="entry name" value="E3 UBIQUITIN-PROTEIN LIGASE RNF8"/>
    <property type="match status" value="1"/>
</dbReference>